<reference evidence="10" key="1">
    <citation type="journal article" date="2017" name="Nature">
        <title>Asgard archaea illuminate the origin of eukaryotic cellular complexity.</title>
        <authorList>
            <person name="Zaremba-Niedzwiedzka K."/>
            <person name="Caceres E.F."/>
            <person name="Saw J.H."/>
            <person name="Backstrom D."/>
            <person name="Juzokaite L."/>
            <person name="Vancaester E."/>
            <person name="Seitz K.W."/>
            <person name="Anantharaman K."/>
            <person name="Starnawski P."/>
            <person name="Kjeldsen K.U."/>
            <person name="Scott M.B."/>
            <person name="Nunoura T."/>
            <person name="Banfield J.F."/>
            <person name="Schramm A."/>
            <person name="Baker B.J."/>
            <person name="Spang A."/>
            <person name="Ettema T.J.G."/>
        </authorList>
    </citation>
    <scope>NUCLEOTIDE SEQUENCE</scope>
    <source>
        <strain evidence="10">LCB_4</strain>
    </source>
</reference>
<keyword evidence="4" id="KW-0560">Oxidoreductase</keyword>
<feature type="domain" description="UDP-glucose/GDP-mannose dehydrogenase C-terminal" evidence="9">
    <location>
        <begin position="296"/>
        <end position="390"/>
    </location>
</feature>
<dbReference type="AlphaFoldDB" id="A0AAF0IAT1"/>
<protein>
    <recommendedName>
        <fullName evidence="3">UDP-N-acetyl-D-mannosamine dehydrogenase</fullName>
        <ecNumber evidence="2">1.1.1.336</ecNumber>
    </recommendedName>
    <alternativeName>
        <fullName evidence="6">UDP-ManNAc 6-dehydrogenase</fullName>
    </alternativeName>
</protein>
<comment type="similarity">
    <text evidence="1 8">Belongs to the UDP-glucose/GDP-mannose dehydrogenase family.</text>
</comment>
<sequence>MKVCVIGLGYIGLPTACLIAEAGHEVVGVDIKPDVINKLKSGSLPFKEKGLDELFNKVKNRMKFQNHPEDAEVFLIAVPTPLSKEARIADLSYVRKAVESIKNYVKKDTLVVVESTVPPGTCELIVAPLLNNKGLIAHCPERAMPGNTLYEMVHNARVIGANDDKAKQLAGKLYSSFVKGEIYYTNLKTAEMVKLMENTYRDINIALANEFAQIAEDIGVDIWSAIRIANKHPRVNILNPGPGVGGHCLAVDPWFLIENSSKSKIISLAREINDSMPKHVVELVKEMNIPAGETLTVLGVAYKRDVDDIRETPALKFIKIAENEGYNIKVHDPHVKEFEYPLLALDEAVSESSCIVIITDHSIFKEIQPSRIAILMKNKILIDTRNSVDHKLWVEAGFKVKVLGKGDIVEFRTSRR</sequence>
<dbReference type="NCBIfam" id="TIGR03026">
    <property type="entry name" value="NDP-sugDHase"/>
    <property type="match status" value="1"/>
</dbReference>
<evidence type="ECO:0000256" key="7">
    <source>
        <dbReference type="ARBA" id="ARBA00049130"/>
    </source>
</evidence>
<proteinExistence type="inferred from homology"/>
<comment type="catalytic activity">
    <reaction evidence="7">
        <text>UDP-N-acetyl-alpha-D-mannosamine + 2 NAD(+) + H2O = UDP-N-acetyl-alpha-D-mannosaminouronate + 2 NADH + 3 H(+)</text>
        <dbReference type="Rhea" id="RHEA:25780"/>
        <dbReference type="ChEBI" id="CHEBI:15377"/>
        <dbReference type="ChEBI" id="CHEBI:15378"/>
        <dbReference type="ChEBI" id="CHEBI:57540"/>
        <dbReference type="ChEBI" id="CHEBI:57945"/>
        <dbReference type="ChEBI" id="CHEBI:68623"/>
        <dbReference type="ChEBI" id="CHEBI:70731"/>
        <dbReference type="EC" id="1.1.1.336"/>
    </reaction>
</comment>
<dbReference type="SUPFAM" id="SSF52413">
    <property type="entry name" value="UDP-glucose/GDP-mannose dehydrogenase C-terminal domain"/>
    <property type="match status" value="1"/>
</dbReference>
<evidence type="ECO:0000259" key="9">
    <source>
        <dbReference type="SMART" id="SM00984"/>
    </source>
</evidence>
<evidence type="ECO:0000256" key="4">
    <source>
        <dbReference type="ARBA" id="ARBA00023002"/>
    </source>
</evidence>
<keyword evidence="5" id="KW-0520">NAD</keyword>
<dbReference type="PIRSF" id="PIRSF500136">
    <property type="entry name" value="UDP_ManNAc_DH"/>
    <property type="match status" value="1"/>
</dbReference>
<dbReference type="InterPro" id="IPR001732">
    <property type="entry name" value="UDP-Glc/GDP-Man_DH_N"/>
</dbReference>
<dbReference type="Pfam" id="PF00984">
    <property type="entry name" value="UDPG_MGDP_dh"/>
    <property type="match status" value="1"/>
</dbReference>
<dbReference type="PANTHER" id="PTHR43491">
    <property type="entry name" value="UDP-N-ACETYL-D-MANNOSAMINE DEHYDROGENASE"/>
    <property type="match status" value="1"/>
</dbReference>
<evidence type="ECO:0000256" key="6">
    <source>
        <dbReference type="ARBA" id="ARBA00030172"/>
    </source>
</evidence>
<evidence type="ECO:0000256" key="5">
    <source>
        <dbReference type="ARBA" id="ARBA00023027"/>
    </source>
</evidence>
<dbReference type="GO" id="GO:0089714">
    <property type="term" value="F:UDP-N-acetyl-D-mannosamine dehydrogenase activity"/>
    <property type="evidence" value="ECO:0007669"/>
    <property type="project" value="UniProtKB-EC"/>
</dbReference>
<evidence type="ECO:0000256" key="8">
    <source>
        <dbReference type="PIRNR" id="PIRNR000124"/>
    </source>
</evidence>
<dbReference type="PANTHER" id="PTHR43491:SF2">
    <property type="entry name" value="UDP-N-ACETYL-D-MANNOSAMINE DEHYDROGENASE"/>
    <property type="match status" value="1"/>
</dbReference>
<evidence type="ECO:0000313" key="11">
    <source>
        <dbReference type="Proteomes" id="UP000186851"/>
    </source>
</evidence>
<dbReference type="InterPro" id="IPR008927">
    <property type="entry name" value="6-PGluconate_DH-like_C_sf"/>
</dbReference>
<dbReference type="SUPFAM" id="SSF48179">
    <property type="entry name" value="6-phosphogluconate dehydrogenase C-terminal domain-like"/>
    <property type="match status" value="1"/>
</dbReference>
<accession>A0AAF0IAT1</accession>
<dbReference type="GO" id="GO:0000271">
    <property type="term" value="P:polysaccharide biosynthetic process"/>
    <property type="evidence" value="ECO:0007669"/>
    <property type="project" value="InterPro"/>
</dbReference>
<dbReference type="Pfam" id="PF03720">
    <property type="entry name" value="UDPG_MGDP_dh_C"/>
    <property type="match status" value="1"/>
</dbReference>
<dbReference type="InterPro" id="IPR014026">
    <property type="entry name" value="UDP-Glc/GDP-Man_DH_dimer"/>
</dbReference>
<organism evidence="10 11">
    <name type="scientific">Odinarchaeota yellowstonii (strain LCB_4)</name>
    <dbReference type="NCBI Taxonomy" id="1841599"/>
    <lineage>
        <taxon>Archaea</taxon>
        <taxon>Promethearchaeati</taxon>
        <taxon>Candidatus Odinarchaeota</taxon>
        <taxon>Candidatus Odinarchaeia</taxon>
        <taxon>Candidatus Odinarchaeales</taxon>
        <taxon>Candidatus Odinarchaeaceae</taxon>
        <taxon>Candidatus Odinarchaeum</taxon>
    </lineage>
</organism>
<evidence type="ECO:0000256" key="1">
    <source>
        <dbReference type="ARBA" id="ARBA00006601"/>
    </source>
</evidence>
<gene>
    <name evidence="10" type="ORF">OdinLCB4_004770</name>
</gene>
<dbReference type="InterPro" id="IPR036220">
    <property type="entry name" value="UDP-Glc/GDP-Man_DH_C_sf"/>
</dbReference>
<dbReference type="EC" id="1.1.1.336" evidence="2"/>
<dbReference type="SUPFAM" id="SSF51735">
    <property type="entry name" value="NAD(P)-binding Rossmann-fold domains"/>
    <property type="match status" value="1"/>
</dbReference>
<dbReference type="Pfam" id="PF03721">
    <property type="entry name" value="UDPG_MGDP_dh_N"/>
    <property type="match status" value="1"/>
</dbReference>
<dbReference type="InterPro" id="IPR036291">
    <property type="entry name" value="NAD(P)-bd_dom_sf"/>
</dbReference>
<evidence type="ECO:0000256" key="3">
    <source>
        <dbReference type="ARBA" id="ARBA00016796"/>
    </source>
</evidence>
<evidence type="ECO:0000313" key="10">
    <source>
        <dbReference type="EMBL" id="WEU39791.1"/>
    </source>
</evidence>
<dbReference type="InterPro" id="IPR017476">
    <property type="entry name" value="UDP-Glc/GDP-Man"/>
</dbReference>
<dbReference type="Proteomes" id="UP000186851">
    <property type="component" value="Chromosome"/>
</dbReference>
<reference evidence="10" key="2">
    <citation type="journal article" date="2022" name="Nat. Microbiol.">
        <title>A closed Candidatus Odinarchaeum chromosome exposes Asgard archaeal viruses.</title>
        <authorList>
            <person name="Tamarit D."/>
            <person name="Caceres E.F."/>
            <person name="Krupovic M."/>
            <person name="Nijland R."/>
            <person name="Eme L."/>
            <person name="Robinson N.P."/>
            <person name="Ettema T.J.G."/>
        </authorList>
    </citation>
    <scope>NUCLEOTIDE SEQUENCE</scope>
    <source>
        <strain evidence="10">LCB_4</strain>
    </source>
</reference>
<dbReference type="SMART" id="SM00984">
    <property type="entry name" value="UDPG_MGDP_dh_C"/>
    <property type="match status" value="1"/>
</dbReference>
<dbReference type="Gene3D" id="3.40.50.720">
    <property type="entry name" value="NAD(P)-binding Rossmann-like Domain"/>
    <property type="match status" value="2"/>
</dbReference>
<dbReference type="GO" id="GO:0051287">
    <property type="term" value="F:NAD binding"/>
    <property type="evidence" value="ECO:0007669"/>
    <property type="project" value="InterPro"/>
</dbReference>
<dbReference type="InterPro" id="IPR014027">
    <property type="entry name" value="UDP-Glc/GDP-Man_DH_C"/>
</dbReference>
<dbReference type="InterPro" id="IPR028359">
    <property type="entry name" value="UDP_ManNAc/GlcNAc_DH"/>
</dbReference>
<evidence type="ECO:0000256" key="2">
    <source>
        <dbReference type="ARBA" id="ARBA00012935"/>
    </source>
</evidence>
<dbReference type="KEGG" id="oyw:OdinLCB4_004770"/>
<dbReference type="PIRSF" id="PIRSF000124">
    <property type="entry name" value="UDPglc_GDPman_dh"/>
    <property type="match status" value="1"/>
</dbReference>
<name>A0AAF0IAT1_ODILC</name>
<dbReference type="GO" id="GO:0016628">
    <property type="term" value="F:oxidoreductase activity, acting on the CH-CH group of donors, NAD or NADP as acceptor"/>
    <property type="evidence" value="ECO:0007669"/>
    <property type="project" value="InterPro"/>
</dbReference>
<dbReference type="EMBL" id="CP091871">
    <property type="protein sequence ID" value="WEU39791.1"/>
    <property type="molecule type" value="Genomic_DNA"/>
</dbReference>